<protein>
    <submittedName>
        <fullName evidence="1">Uncharacterized protein</fullName>
    </submittedName>
</protein>
<comment type="caution">
    <text evidence="1">The sequence shown here is derived from an EMBL/GenBank/DDBJ whole genome shotgun (WGS) entry which is preliminary data.</text>
</comment>
<dbReference type="EMBL" id="CM037158">
    <property type="protein sequence ID" value="KAH7851376.1"/>
    <property type="molecule type" value="Genomic_DNA"/>
</dbReference>
<sequence>MHGEAKQARESEETLPTDSLLDLPPKNSPVNMASNSRRLRSDDKSNRWTSQVKASPQFFKIIHSSAVPYQKLRIPNKFLSQYGKNLGSHVFLKVPNGAVWKVELVESNDGVWMCNGWKEFAKYYSIGYGHLLVFRYDGSYNFHVIIFDTSASEIEYPVSATHGEQTSINGNGNSKILETEDIEIDDSVETLGDVPYNTRREETHRRDEIEELGISSCRKTRKASCYRANMEKDSSIEILDDSLVPDFPVSDRERATKKSRMENTSNMREFAPDIQSKGLKLPNQEKNEKIEIEAEEHPGSVSIEQKQHRSQMPVKILSAAGNVNSTAIERAQNFKSRKTFFTVQMQPSYVTRNYALNMPLNFVKKYLLDNQKYISLQISDGTTWSVRCYPPSMINGKRTIGWGPFVRSNNLKVGDVCVFELMSKGIEPKLNVTIFRK</sequence>
<organism evidence="1 2">
    <name type="scientific">Vaccinium darrowii</name>
    <dbReference type="NCBI Taxonomy" id="229202"/>
    <lineage>
        <taxon>Eukaryota</taxon>
        <taxon>Viridiplantae</taxon>
        <taxon>Streptophyta</taxon>
        <taxon>Embryophyta</taxon>
        <taxon>Tracheophyta</taxon>
        <taxon>Spermatophyta</taxon>
        <taxon>Magnoliopsida</taxon>
        <taxon>eudicotyledons</taxon>
        <taxon>Gunneridae</taxon>
        <taxon>Pentapetalae</taxon>
        <taxon>asterids</taxon>
        <taxon>Ericales</taxon>
        <taxon>Ericaceae</taxon>
        <taxon>Vaccinioideae</taxon>
        <taxon>Vaccinieae</taxon>
        <taxon>Vaccinium</taxon>
    </lineage>
</organism>
<evidence type="ECO:0000313" key="2">
    <source>
        <dbReference type="Proteomes" id="UP000828048"/>
    </source>
</evidence>
<keyword evidence="2" id="KW-1185">Reference proteome</keyword>
<accession>A0ACB7YD16</accession>
<proteinExistence type="predicted"/>
<dbReference type="Proteomes" id="UP000828048">
    <property type="component" value="Chromosome 8"/>
</dbReference>
<name>A0ACB7YD16_9ERIC</name>
<reference evidence="1 2" key="1">
    <citation type="journal article" date="2021" name="Hortic Res">
        <title>High-quality reference genome and annotation aids understanding of berry development for evergreen blueberry (Vaccinium darrowii).</title>
        <authorList>
            <person name="Yu J."/>
            <person name="Hulse-Kemp A.M."/>
            <person name="Babiker E."/>
            <person name="Staton M."/>
        </authorList>
    </citation>
    <scope>NUCLEOTIDE SEQUENCE [LARGE SCALE GENOMIC DNA]</scope>
    <source>
        <strain evidence="2">cv. NJ 8807/NJ 8810</strain>
        <tissue evidence="1">Young leaf</tissue>
    </source>
</reference>
<evidence type="ECO:0000313" key="1">
    <source>
        <dbReference type="EMBL" id="KAH7851376.1"/>
    </source>
</evidence>
<gene>
    <name evidence="1" type="ORF">Vadar_010682</name>
</gene>